<dbReference type="Proteomes" id="UP001107960">
    <property type="component" value="Unassembled WGS sequence"/>
</dbReference>
<organism evidence="2 4">
    <name type="scientific">Chryseobacterium muglaense</name>
    <dbReference type="NCBI Taxonomy" id="2893752"/>
    <lineage>
        <taxon>Bacteria</taxon>
        <taxon>Pseudomonadati</taxon>
        <taxon>Bacteroidota</taxon>
        <taxon>Flavobacteriia</taxon>
        <taxon>Flavobacteriales</taxon>
        <taxon>Weeksellaceae</taxon>
        <taxon>Chryseobacterium group</taxon>
        <taxon>Chryseobacterium</taxon>
    </lineage>
</organism>
<reference evidence="3" key="2">
    <citation type="submission" date="2023-07" db="EMBL/GenBank/DDBJ databases">
        <title>Description of novel Chryseobacterium sp. strain C-2.</title>
        <authorList>
            <person name="Saticioglu I.B."/>
        </authorList>
    </citation>
    <scope>NUCLEOTIDE SEQUENCE [LARGE SCALE GENOMIC DNA]</scope>
    <source>
        <strain evidence="3">C-2</strain>
    </source>
</reference>
<dbReference type="AlphaFoldDB" id="A0A9Q3YRH5"/>
<dbReference type="EMBL" id="JAJJML010000001">
    <property type="protein sequence ID" value="MCC9034824.1"/>
    <property type="molecule type" value="Genomic_DNA"/>
</dbReference>
<sequence length="276" mass="32037">MSLLKIFLIGLFLCSKVLFAQHQYQLKKDSHYIKNFQIEFIAEKNYLYISDEGFVQIPIEHLHNASKIKITDLDDSFIYDLYPEELKNSAEGLIFSTGKVIETVIIGNTKELTIGIDNKGALTNLYTIPEKTVIVEVPLKDKGYENKKIKKLRYYFTGGYNSLYKVKSNNNNIRITPILYTCESVNCLDKKKIIPEIEIGYTKKNKYLEVDLNHYNIIIDESSENLYVGYTTLDYFVVKQKKTKKIGDNKCYNSNIQAKYYKEDEYSCPVISIIIQ</sequence>
<keyword evidence="3" id="KW-1185">Reference proteome</keyword>
<dbReference type="Proteomes" id="UP000603715">
    <property type="component" value="Unassembled WGS sequence"/>
</dbReference>
<evidence type="ECO:0000313" key="4">
    <source>
        <dbReference type="Proteomes" id="UP001107960"/>
    </source>
</evidence>
<gene>
    <name evidence="1" type="ORF">IEW27_03940</name>
    <name evidence="2" type="ORF">LNP80_11245</name>
</gene>
<evidence type="ECO:0000313" key="1">
    <source>
        <dbReference type="EMBL" id="MBD3903749.1"/>
    </source>
</evidence>
<dbReference type="EMBL" id="JACXXP010000002">
    <property type="protein sequence ID" value="MBD3903749.1"/>
    <property type="molecule type" value="Genomic_DNA"/>
</dbReference>
<comment type="caution">
    <text evidence="2">The sequence shown here is derived from an EMBL/GenBank/DDBJ whole genome shotgun (WGS) entry which is preliminary data.</text>
</comment>
<evidence type="ECO:0000313" key="2">
    <source>
        <dbReference type="EMBL" id="MCC9034824.1"/>
    </source>
</evidence>
<evidence type="ECO:0000313" key="3">
    <source>
        <dbReference type="Proteomes" id="UP000603715"/>
    </source>
</evidence>
<dbReference type="RefSeq" id="WP_191178350.1">
    <property type="nucleotide sequence ID" value="NZ_JACXXP010000002.1"/>
</dbReference>
<name>A0A9Q3YRH5_9FLAO</name>
<proteinExistence type="predicted"/>
<protein>
    <submittedName>
        <fullName evidence="2">Uncharacterized protein</fullName>
    </submittedName>
</protein>
<reference evidence="1" key="3">
    <citation type="submission" date="2024-05" db="EMBL/GenBank/DDBJ databases">
        <title>Description of novel Chryseobacterium sp. strain C-2.</title>
        <authorList>
            <person name="Saticioglu I.B."/>
        </authorList>
    </citation>
    <scope>NUCLEOTIDE SEQUENCE</scope>
    <source>
        <strain evidence="1">C-2</strain>
    </source>
</reference>
<reference evidence="2" key="1">
    <citation type="submission" date="2021-11" db="EMBL/GenBank/DDBJ databases">
        <title>Description of novel Chryseobacterium species.</title>
        <authorList>
            <person name="Saticioglu I.B."/>
            <person name="Ay H."/>
            <person name="Altun S."/>
            <person name="Duman M."/>
        </authorList>
    </citation>
    <scope>NUCLEOTIDE SEQUENCE</scope>
    <source>
        <strain evidence="2">C-39</strain>
    </source>
</reference>
<accession>A0A9Q3YRH5</accession>